<evidence type="ECO:0000256" key="1">
    <source>
        <dbReference type="SAM" id="MobiDB-lite"/>
    </source>
</evidence>
<accession>A0A843XRI9</accession>
<keyword evidence="3" id="KW-1185">Reference proteome</keyword>
<dbReference type="AlphaFoldDB" id="A0A843XRI9"/>
<feature type="compositionally biased region" description="Basic and acidic residues" evidence="1">
    <location>
        <begin position="51"/>
        <end position="75"/>
    </location>
</feature>
<feature type="region of interest" description="Disordered" evidence="1">
    <location>
        <begin position="21"/>
        <end position="97"/>
    </location>
</feature>
<evidence type="ECO:0000313" key="2">
    <source>
        <dbReference type="EMBL" id="MQM22474.1"/>
    </source>
</evidence>
<dbReference type="Proteomes" id="UP000652761">
    <property type="component" value="Unassembled WGS sequence"/>
</dbReference>
<evidence type="ECO:0000313" key="3">
    <source>
        <dbReference type="Proteomes" id="UP000652761"/>
    </source>
</evidence>
<protein>
    <submittedName>
        <fullName evidence="2">Uncharacterized protein</fullName>
    </submittedName>
</protein>
<proteinExistence type="predicted"/>
<organism evidence="2 3">
    <name type="scientific">Colocasia esculenta</name>
    <name type="common">Wild taro</name>
    <name type="synonym">Arum esculentum</name>
    <dbReference type="NCBI Taxonomy" id="4460"/>
    <lineage>
        <taxon>Eukaryota</taxon>
        <taxon>Viridiplantae</taxon>
        <taxon>Streptophyta</taxon>
        <taxon>Embryophyta</taxon>
        <taxon>Tracheophyta</taxon>
        <taxon>Spermatophyta</taxon>
        <taxon>Magnoliopsida</taxon>
        <taxon>Liliopsida</taxon>
        <taxon>Araceae</taxon>
        <taxon>Aroideae</taxon>
        <taxon>Colocasieae</taxon>
        <taxon>Colocasia</taxon>
    </lineage>
</organism>
<dbReference type="EMBL" id="NMUH01012996">
    <property type="protein sequence ID" value="MQM22474.1"/>
    <property type="molecule type" value="Genomic_DNA"/>
</dbReference>
<feature type="compositionally biased region" description="Polar residues" evidence="1">
    <location>
        <begin position="35"/>
        <end position="46"/>
    </location>
</feature>
<comment type="caution">
    <text evidence="2">The sequence shown here is derived from an EMBL/GenBank/DDBJ whole genome shotgun (WGS) entry which is preliminary data.</text>
</comment>
<reference evidence="2" key="1">
    <citation type="submission" date="2017-07" db="EMBL/GenBank/DDBJ databases">
        <title>Taro Niue Genome Assembly and Annotation.</title>
        <authorList>
            <person name="Atibalentja N."/>
            <person name="Keating K."/>
            <person name="Fields C.J."/>
        </authorList>
    </citation>
    <scope>NUCLEOTIDE SEQUENCE</scope>
    <source>
        <strain evidence="2">Niue_2</strain>
        <tissue evidence="2">Leaf</tissue>
    </source>
</reference>
<gene>
    <name evidence="2" type="ORF">Taro_055526</name>
</gene>
<sequence>MSLPPREERTRWGLLVGLAVSSSHRTARTRPLQERSVTLLSMATSTRGRHPKTDGSSERAREREGERRGMREGEGLVRPGFKPTKLRRRHTPMLPSIKPEEFRKVKATAILSRSPDTARAVLTQRTPVTSVRLHLGRRDGKAT</sequence>
<name>A0A843XRI9_COLES</name>